<keyword evidence="3" id="KW-1185">Reference proteome</keyword>
<gene>
    <name evidence="2" type="ORF">NPX13_g3142</name>
</gene>
<comment type="caution">
    <text evidence="2">The sequence shown here is derived from an EMBL/GenBank/DDBJ whole genome shotgun (WGS) entry which is preliminary data.</text>
</comment>
<dbReference type="AlphaFoldDB" id="A0A9W8NIV7"/>
<reference evidence="2" key="1">
    <citation type="submission" date="2022-07" db="EMBL/GenBank/DDBJ databases">
        <title>Genome Sequence of Xylaria arbuscula.</title>
        <authorList>
            <person name="Buettner E."/>
        </authorList>
    </citation>
    <scope>NUCLEOTIDE SEQUENCE</scope>
    <source>
        <strain evidence="2">VT107</strain>
    </source>
</reference>
<dbReference type="VEuPathDB" id="FungiDB:F4678DRAFT_233953"/>
<evidence type="ECO:0000256" key="1">
    <source>
        <dbReference type="SAM" id="MobiDB-lite"/>
    </source>
</evidence>
<dbReference type="Proteomes" id="UP001148614">
    <property type="component" value="Unassembled WGS sequence"/>
</dbReference>
<name>A0A9W8NIV7_9PEZI</name>
<feature type="region of interest" description="Disordered" evidence="1">
    <location>
        <begin position="240"/>
        <end position="265"/>
    </location>
</feature>
<proteinExistence type="predicted"/>
<sequence length="265" mass="29401">MSCVIAEMKTAAERHEYDVRIVGETIPSYIDGTLVEIWKDKTYIGRTTLGGLLVVGDKTLALTLKMNFWPRMVGRPDEPWDGDITNRWPTPPAHAPLTIPRTTIGFLEYISDEENRRDRSRNQLNWASVAITHPSIKLKNKPFVADGSAKDEDGGSWAYTTIECMPMGMLIGTLVRSTRTVSLLISMEEVIADIQNQSDLAVEYAPWDEDVDEEGTEGGEDETETWFNLTGELIRKARLEQLKAQQGGGSQGGPSGQDGAEAQKQ</sequence>
<organism evidence="2 3">
    <name type="scientific">Xylaria arbuscula</name>
    <dbReference type="NCBI Taxonomy" id="114810"/>
    <lineage>
        <taxon>Eukaryota</taxon>
        <taxon>Fungi</taxon>
        <taxon>Dikarya</taxon>
        <taxon>Ascomycota</taxon>
        <taxon>Pezizomycotina</taxon>
        <taxon>Sordariomycetes</taxon>
        <taxon>Xylariomycetidae</taxon>
        <taxon>Xylariales</taxon>
        <taxon>Xylariaceae</taxon>
        <taxon>Xylaria</taxon>
    </lineage>
</organism>
<evidence type="ECO:0000313" key="2">
    <source>
        <dbReference type="EMBL" id="KAJ3577429.1"/>
    </source>
</evidence>
<accession>A0A9W8NIV7</accession>
<dbReference type="EMBL" id="JANPWZ010000372">
    <property type="protein sequence ID" value="KAJ3577429.1"/>
    <property type="molecule type" value="Genomic_DNA"/>
</dbReference>
<protein>
    <submittedName>
        <fullName evidence="2">Uncharacterized protein</fullName>
    </submittedName>
</protein>
<evidence type="ECO:0000313" key="3">
    <source>
        <dbReference type="Proteomes" id="UP001148614"/>
    </source>
</evidence>
<feature type="compositionally biased region" description="Gly residues" evidence="1">
    <location>
        <begin position="246"/>
        <end position="256"/>
    </location>
</feature>